<gene>
    <name evidence="3" type="ORF">A6770_24600</name>
</gene>
<protein>
    <recommendedName>
        <fullName evidence="5">Lipoprotein</fullName>
    </recommendedName>
</protein>
<sequence>MLKNRKLCGSTIAGAIFTSLVGAIASGCTSIATPNVQQSNNVNIYTPSQTVGGEREKNSSTGANQAQNVRSRTKNSANPVEKLDLKEGMPYQKARELVIQQGWQPNLQGDSPNLQDTSVRELFDLGYEEVKDCSGTGIGACLFEFTNKAGELLSISATIADRSNRERVVWRWSIEKGTNTNQQTLLSSNQEKPPFIGTRLFNFLGGNGTGQSIAIAPDGTTIIKLNGKFKSLVQYNGKFSNPIILQDGSGLGLLLKDGKIYSLSTDGQIAKGCKGEGTVCESSLLEASSPPIADGFYILGGTDQGLEVKGEQYRYYDEEGNKEWKPISELNSIKEGLVFDGENYWCIPPRRETGVCSENGWIPSR</sequence>
<feature type="chain" id="PRO_5016652945" description="Lipoprotein" evidence="2">
    <location>
        <begin position="26"/>
        <end position="365"/>
    </location>
</feature>
<evidence type="ECO:0000313" key="4">
    <source>
        <dbReference type="Proteomes" id="UP000252107"/>
    </source>
</evidence>
<name>A0A367QUS6_9NOSO</name>
<reference evidence="3" key="1">
    <citation type="submission" date="2016-04" db="EMBL/GenBank/DDBJ databases">
        <authorList>
            <person name="Tabuchi Yagui T.R."/>
        </authorList>
    </citation>
    <scope>NUCLEOTIDE SEQUENCE [LARGE SCALE GENOMIC DNA]</scope>
    <source>
        <strain evidence="3">NIES-26</strain>
    </source>
</reference>
<evidence type="ECO:0000256" key="1">
    <source>
        <dbReference type="SAM" id="MobiDB-lite"/>
    </source>
</evidence>
<keyword evidence="2" id="KW-0732">Signal</keyword>
<dbReference type="EMBL" id="LXQD01000301">
    <property type="protein sequence ID" value="RCJ27936.1"/>
    <property type="molecule type" value="Genomic_DNA"/>
</dbReference>
<proteinExistence type="predicted"/>
<evidence type="ECO:0000256" key="2">
    <source>
        <dbReference type="SAM" id="SignalP"/>
    </source>
</evidence>
<accession>A0A367QUS6</accession>
<dbReference type="Proteomes" id="UP000252107">
    <property type="component" value="Unassembled WGS sequence"/>
</dbReference>
<feature type="compositionally biased region" description="Polar residues" evidence="1">
    <location>
        <begin position="59"/>
        <end position="77"/>
    </location>
</feature>
<evidence type="ECO:0008006" key="5">
    <source>
        <dbReference type="Google" id="ProtNLM"/>
    </source>
</evidence>
<keyword evidence="4" id="KW-1185">Reference proteome</keyword>
<feature type="region of interest" description="Disordered" evidence="1">
    <location>
        <begin position="46"/>
        <end position="77"/>
    </location>
</feature>
<organism evidence="3 4">
    <name type="scientific">Nostoc minutum NIES-26</name>
    <dbReference type="NCBI Taxonomy" id="1844469"/>
    <lineage>
        <taxon>Bacteria</taxon>
        <taxon>Bacillati</taxon>
        <taxon>Cyanobacteriota</taxon>
        <taxon>Cyanophyceae</taxon>
        <taxon>Nostocales</taxon>
        <taxon>Nostocaceae</taxon>
        <taxon>Nostoc</taxon>
    </lineage>
</organism>
<evidence type="ECO:0000313" key="3">
    <source>
        <dbReference type="EMBL" id="RCJ27936.1"/>
    </source>
</evidence>
<feature type="signal peptide" evidence="2">
    <location>
        <begin position="1"/>
        <end position="25"/>
    </location>
</feature>
<dbReference type="AlphaFoldDB" id="A0A367QUS6"/>
<dbReference type="PROSITE" id="PS51257">
    <property type="entry name" value="PROKAR_LIPOPROTEIN"/>
    <property type="match status" value="1"/>
</dbReference>
<comment type="caution">
    <text evidence="3">The sequence shown here is derived from an EMBL/GenBank/DDBJ whole genome shotgun (WGS) entry which is preliminary data.</text>
</comment>